<feature type="region of interest" description="Disordered" evidence="5">
    <location>
        <begin position="227"/>
        <end position="273"/>
    </location>
</feature>
<evidence type="ECO:0000256" key="3">
    <source>
        <dbReference type="ARBA" id="ARBA00022777"/>
    </source>
</evidence>
<feature type="compositionally biased region" description="Basic and acidic residues" evidence="5">
    <location>
        <begin position="242"/>
        <end position="254"/>
    </location>
</feature>
<comment type="similarity">
    <text evidence="1 4">Belongs to the polyphosphate kinase 2 (PPK2) family. Class I subfamily.</text>
</comment>
<dbReference type="PIRSF" id="PIRSF028756">
    <property type="entry name" value="PPK2_prd"/>
    <property type="match status" value="1"/>
</dbReference>
<dbReference type="NCBIfam" id="TIGR03707">
    <property type="entry name" value="PPK2_P_aer"/>
    <property type="match status" value="1"/>
</dbReference>
<dbReference type="InterPro" id="IPR022488">
    <property type="entry name" value="PPK2-related"/>
</dbReference>
<keyword evidence="2 4" id="KW-0808">Transferase</keyword>
<evidence type="ECO:0000259" key="6">
    <source>
        <dbReference type="Pfam" id="PF03976"/>
    </source>
</evidence>
<sequence length="273" mass="32112">MKKSVYEAELLRLQQELVEMQQWIKESGQRLVIVFEGRDAAGKGGAIKRVTEYLNPRTAQIVALPAPTERQQTQWYFQRYVEQLPAAGEIRLFDRSWYNRAGVERVMGYCTSEQYRRFLRQCPIFERMLIEDGIMLRKYWFSVSDAEQVKRFESRLTDPMRRWKLSPTDLESLTRWEDYSRAKDDMFVHTDIPEARWNVVESNDKRAARINMIAHLLDSVPYEQVDQPKLKLPKRPASTGYRRTDRSLQLEVPDHASTVGDDSIPSPYTDPED</sequence>
<keyword evidence="8" id="KW-1185">Reference proteome</keyword>
<comment type="caution">
    <text evidence="7">The sequence shown here is derived from an EMBL/GenBank/DDBJ whole genome shotgun (WGS) entry which is preliminary data.</text>
</comment>
<reference evidence="8" key="1">
    <citation type="journal article" date="2019" name="Int. J. Syst. Evol. Microbiol.">
        <title>The Global Catalogue of Microorganisms (GCM) 10K type strain sequencing project: providing services to taxonomists for standard genome sequencing and annotation.</title>
        <authorList>
            <consortium name="The Broad Institute Genomics Platform"/>
            <consortium name="The Broad Institute Genome Sequencing Center for Infectious Disease"/>
            <person name="Wu L."/>
            <person name="Ma J."/>
        </authorList>
    </citation>
    <scope>NUCLEOTIDE SEQUENCE [LARGE SCALE GENOMIC DNA]</scope>
    <source>
        <strain evidence="8">NBRC 113072</strain>
    </source>
</reference>
<evidence type="ECO:0000256" key="4">
    <source>
        <dbReference type="RuleBase" id="RU369062"/>
    </source>
</evidence>
<protein>
    <recommendedName>
        <fullName evidence="4">ADP/GDP-polyphosphate phosphotransferase</fullName>
        <ecNumber evidence="4">2.7.4.-</ecNumber>
    </recommendedName>
    <alternativeName>
        <fullName evidence="4">Polyphosphate kinase PPK2</fullName>
    </alternativeName>
</protein>
<dbReference type="EC" id="2.7.4.-" evidence="4"/>
<dbReference type="Gene3D" id="3.40.50.300">
    <property type="entry name" value="P-loop containing nucleotide triphosphate hydrolases"/>
    <property type="match status" value="1"/>
</dbReference>
<dbReference type="Proteomes" id="UP001157126">
    <property type="component" value="Unassembled WGS sequence"/>
</dbReference>
<dbReference type="Pfam" id="PF03976">
    <property type="entry name" value="PPK2"/>
    <property type="match status" value="1"/>
</dbReference>
<comment type="function">
    <text evidence="4">Uses inorganic polyphosphate (polyP) as a donor to convert GDP to GTP or ADP to ATP.</text>
</comment>
<comment type="subunit">
    <text evidence="4">Homotetramer.</text>
</comment>
<feature type="domain" description="Polyphosphate kinase-2-related" evidence="6">
    <location>
        <begin position="2"/>
        <end position="227"/>
    </location>
</feature>
<accession>A0ABQ6INL5</accession>
<gene>
    <name evidence="7" type="ORF">GCM10025883_09700</name>
</gene>
<dbReference type="PANTHER" id="PTHR34383:SF1">
    <property type="entry name" value="ADP-POLYPHOSPHATE PHOSPHOTRANSFERASE"/>
    <property type="match status" value="1"/>
</dbReference>
<evidence type="ECO:0000256" key="1">
    <source>
        <dbReference type="ARBA" id="ARBA00009924"/>
    </source>
</evidence>
<dbReference type="InterPro" id="IPR027417">
    <property type="entry name" value="P-loop_NTPase"/>
</dbReference>
<dbReference type="InterPro" id="IPR016898">
    <property type="entry name" value="Polyphosphate_phosphotransfera"/>
</dbReference>
<dbReference type="InterPro" id="IPR022486">
    <property type="entry name" value="PPK2_PA0141"/>
</dbReference>
<evidence type="ECO:0000256" key="2">
    <source>
        <dbReference type="ARBA" id="ARBA00022679"/>
    </source>
</evidence>
<dbReference type="PANTHER" id="PTHR34383">
    <property type="entry name" value="POLYPHOSPHATE:AMP PHOSPHOTRANSFERASE-RELATED"/>
    <property type="match status" value="1"/>
</dbReference>
<evidence type="ECO:0000313" key="8">
    <source>
        <dbReference type="Proteomes" id="UP001157126"/>
    </source>
</evidence>
<keyword evidence="3 4" id="KW-0418">Kinase</keyword>
<dbReference type="GO" id="GO:0016301">
    <property type="term" value="F:kinase activity"/>
    <property type="evidence" value="ECO:0007669"/>
    <property type="project" value="UniProtKB-KW"/>
</dbReference>
<evidence type="ECO:0000256" key="5">
    <source>
        <dbReference type="SAM" id="MobiDB-lite"/>
    </source>
</evidence>
<organism evidence="7 8">
    <name type="scientific">Mobilicoccus caccae</name>
    <dbReference type="NCBI Taxonomy" id="1859295"/>
    <lineage>
        <taxon>Bacteria</taxon>
        <taxon>Bacillati</taxon>
        <taxon>Actinomycetota</taxon>
        <taxon>Actinomycetes</taxon>
        <taxon>Micrococcales</taxon>
        <taxon>Dermatophilaceae</taxon>
        <taxon>Mobilicoccus</taxon>
    </lineage>
</organism>
<dbReference type="SUPFAM" id="SSF52540">
    <property type="entry name" value="P-loop containing nucleoside triphosphate hydrolases"/>
    <property type="match status" value="1"/>
</dbReference>
<name>A0ABQ6INL5_9MICO</name>
<evidence type="ECO:0000313" key="7">
    <source>
        <dbReference type="EMBL" id="GMA38925.1"/>
    </source>
</evidence>
<proteinExistence type="inferred from homology"/>
<dbReference type="EMBL" id="BSUO01000001">
    <property type="protein sequence ID" value="GMA38925.1"/>
    <property type="molecule type" value="Genomic_DNA"/>
</dbReference>